<dbReference type="PROSITE" id="PS50930">
    <property type="entry name" value="HTH_LYTTR"/>
    <property type="match status" value="1"/>
</dbReference>
<evidence type="ECO:0000259" key="3">
    <source>
        <dbReference type="PROSITE" id="PS50930"/>
    </source>
</evidence>
<keyword evidence="5" id="KW-1185">Reference proteome</keyword>
<dbReference type="RefSeq" id="WP_191160969.1">
    <property type="nucleotide sequence ID" value="NZ_JACXAI010000034.1"/>
</dbReference>
<dbReference type="SMART" id="SM00850">
    <property type="entry name" value="LytTR"/>
    <property type="match status" value="1"/>
</dbReference>
<protein>
    <submittedName>
        <fullName evidence="4">Response regulator transcription factor</fullName>
    </submittedName>
</protein>
<evidence type="ECO:0000313" key="4">
    <source>
        <dbReference type="EMBL" id="MBD1382604.1"/>
    </source>
</evidence>
<dbReference type="InterPro" id="IPR007492">
    <property type="entry name" value="LytTR_DNA-bd_dom"/>
</dbReference>
<evidence type="ECO:0000313" key="5">
    <source>
        <dbReference type="Proteomes" id="UP000626844"/>
    </source>
</evidence>
<dbReference type="GO" id="GO:0000156">
    <property type="term" value="F:phosphorelay response regulator activity"/>
    <property type="evidence" value="ECO:0007669"/>
    <property type="project" value="InterPro"/>
</dbReference>
<dbReference type="GO" id="GO:0003677">
    <property type="term" value="F:DNA binding"/>
    <property type="evidence" value="ECO:0007669"/>
    <property type="project" value="InterPro"/>
</dbReference>
<dbReference type="AlphaFoldDB" id="A0A926NFN1"/>
<dbReference type="Pfam" id="PF04397">
    <property type="entry name" value="LytTR"/>
    <property type="match status" value="1"/>
</dbReference>
<gene>
    <name evidence="4" type="ORF">IC621_20585</name>
</gene>
<organism evidence="4 5">
    <name type="scientific">Metabacillus arenae</name>
    <dbReference type="NCBI Taxonomy" id="2771434"/>
    <lineage>
        <taxon>Bacteria</taxon>
        <taxon>Bacillati</taxon>
        <taxon>Bacillota</taxon>
        <taxon>Bacilli</taxon>
        <taxon>Bacillales</taxon>
        <taxon>Bacillaceae</taxon>
        <taxon>Metabacillus</taxon>
    </lineage>
</organism>
<keyword evidence="1" id="KW-0597">Phosphoprotein</keyword>
<feature type="domain" description="HTH LytTR-type" evidence="3">
    <location>
        <begin position="131"/>
        <end position="236"/>
    </location>
</feature>
<reference evidence="4" key="1">
    <citation type="submission" date="2020-09" db="EMBL/GenBank/DDBJ databases">
        <title>A novel bacterium of genus Bacillus, isolated from South China Sea.</title>
        <authorList>
            <person name="Huang H."/>
            <person name="Mo K."/>
            <person name="Hu Y."/>
        </authorList>
    </citation>
    <scope>NUCLEOTIDE SEQUENCE</scope>
    <source>
        <strain evidence="4">IB182487</strain>
    </source>
</reference>
<dbReference type="Pfam" id="PF00072">
    <property type="entry name" value="Response_reg"/>
    <property type="match status" value="1"/>
</dbReference>
<dbReference type="Gene3D" id="2.40.50.1020">
    <property type="entry name" value="LytTr DNA-binding domain"/>
    <property type="match status" value="1"/>
</dbReference>
<dbReference type="PANTHER" id="PTHR37299">
    <property type="entry name" value="TRANSCRIPTIONAL REGULATOR-RELATED"/>
    <property type="match status" value="1"/>
</dbReference>
<dbReference type="PANTHER" id="PTHR37299:SF1">
    <property type="entry name" value="STAGE 0 SPORULATION PROTEIN A HOMOLOG"/>
    <property type="match status" value="1"/>
</dbReference>
<dbReference type="InterPro" id="IPR011006">
    <property type="entry name" value="CheY-like_superfamily"/>
</dbReference>
<dbReference type="PROSITE" id="PS50110">
    <property type="entry name" value="RESPONSE_REGULATORY"/>
    <property type="match status" value="1"/>
</dbReference>
<evidence type="ECO:0000259" key="2">
    <source>
        <dbReference type="PROSITE" id="PS50110"/>
    </source>
</evidence>
<dbReference type="SMART" id="SM00448">
    <property type="entry name" value="REC"/>
    <property type="match status" value="1"/>
</dbReference>
<feature type="modified residue" description="4-aspartylphosphate" evidence="1">
    <location>
        <position position="54"/>
    </location>
</feature>
<proteinExistence type="predicted"/>
<sequence length="237" mass="27511">MSYNVVVAEDHEKIRKKLVTFLRENGFTIMAEAKSGKEAKNHVQKLRPQVLFVDIEMPDGDGYTIAKQLRLQMPDLLIVFITGKAEFASRAFDIEATDYIVKPFSQERLYQCFKRIENSIGITETQSFPRLSIRSRNSVEVIDQEEIVFISSENKSTKIIMDGKKEIRTLEYLKNLEEKLDSALFLRTHKSYIINIKHISRIEPSGQTYIVYFKNTSKMAFVSRTHLSSLYKRLQIS</sequence>
<accession>A0A926NFN1</accession>
<evidence type="ECO:0000256" key="1">
    <source>
        <dbReference type="PROSITE-ProRule" id="PRU00169"/>
    </source>
</evidence>
<comment type="caution">
    <text evidence="4">The sequence shown here is derived from an EMBL/GenBank/DDBJ whole genome shotgun (WGS) entry which is preliminary data.</text>
</comment>
<dbReference type="Proteomes" id="UP000626844">
    <property type="component" value="Unassembled WGS sequence"/>
</dbReference>
<dbReference type="EMBL" id="JACXAI010000034">
    <property type="protein sequence ID" value="MBD1382604.1"/>
    <property type="molecule type" value="Genomic_DNA"/>
</dbReference>
<dbReference type="SUPFAM" id="SSF52172">
    <property type="entry name" value="CheY-like"/>
    <property type="match status" value="1"/>
</dbReference>
<name>A0A926NFN1_9BACI</name>
<feature type="domain" description="Response regulatory" evidence="2">
    <location>
        <begin position="4"/>
        <end position="117"/>
    </location>
</feature>
<dbReference type="InterPro" id="IPR046947">
    <property type="entry name" value="LytR-like"/>
</dbReference>
<dbReference type="InterPro" id="IPR001789">
    <property type="entry name" value="Sig_transdc_resp-reg_receiver"/>
</dbReference>
<dbReference type="Gene3D" id="3.40.50.2300">
    <property type="match status" value="1"/>
</dbReference>